<dbReference type="Pfam" id="PF25238">
    <property type="entry name" value="OGFOD2-like"/>
    <property type="match status" value="1"/>
</dbReference>
<evidence type="ECO:0000256" key="6">
    <source>
        <dbReference type="ARBA" id="ARBA00023004"/>
    </source>
</evidence>
<dbReference type="PANTHER" id="PTHR24014:SF4">
    <property type="entry name" value="2-OXOGLUTARATE AND IRON-DEPENDENT OXYGENASE DOMAIN-CONTAINING PROTEIN 2"/>
    <property type="match status" value="1"/>
</dbReference>
<dbReference type="Gramene" id="C.cajan_15521.t">
    <property type="protein sequence ID" value="C.cajan_15521.t"/>
    <property type="gene ID" value="C.cajan_15521"/>
</dbReference>
<dbReference type="PANTHER" id="PTHR24014">
    <property type="entry name" value="2-OXOGLUTARATE AND IRON-DEPENDENT OXYGENASE DOMAIN-CONTAINING PROTEIN 2"/>
    <property type="match status" value="1"/>
</dbReference>
<feature type="domain" description="Fe2OG dioxygenase" evidence="8">
    <location>
        <begin position="227"/>
        <end position="326"/>
    </location>
</feature>
<dbReference type="InterPro" id="IPR006620">
    <property type="entry name" value="Pro_4_hyd_alph"/>
</dbReference>
<organism evidence="9 10">
    <name type="scientific">Cajanus cajan</name>
    <name type="common">Pigeon pea</name>
    <name type="synonym">Cajanus indicus</name>
    <dbReference type="NCBI Taxonomy" id="3821"/>
    <lineage>
        <taxon>Eukaryota</taxon>
        <taxon>Viridiplantae</taxon>
        <taxon>Streptophyta</taxon>
        <taxon>Embryophyta</taxon>
        <taxon>Tracheophyta</taxon>
        <taxon>Spermatophyta</taxon>
        <taxon>Magnoliopsida</taxon>
        <taxon>eudicotyledons</taxon>
        <taxon>Gunneridae</taxon>
        <taxon>Pentapetalae</taxon>
        <taxon>rosids</taxon>
        <taxon>fabids</taxon>
        <taxon>Fabales</taxon>
        <taxon>Fabaceae</taxon>
        <taxon>Papilionoideae</taxon>
        <taxon>50 kb inversion clade</taxon>
        <taxon>NPAAA clade</taxon>
        <taxon>indigoferoid/millettioid clade</taxon>
        <taxon>Phaseoleae</taxon>
        <taxon>Cajanus</taxon>
    </lineage>
</organism>
<dbReference type="AlphaFoldDB" id="A0A151T344"/>
<gene>
    <name evidence="9" type="ORF">KK1_015966</name>
</gene>
<evidence type="ECO:0000256" key="7">
    <source>
        <dbReference type="SAM" id="MobiDB-lite"/>
    </source>
</evidence>
<evidence type="ECO:0000256" key="5">
    <source>
        <dbReference type="ARBA" id="ARBA00023002"/>
    </source>
</evidence>
<comment type="cofactor">
    <cofactor evidence="1">
        <name>L-ascorbate</name>
        <dbReference type="ChEBI" id="CHEBI:38290"/>
    </cofactor>
</comment>
<dbReference type="GO" id="GO:0031418">
    <property type="term" value="F:L-ascorbic acid binding"/>
    <property type="evidence" value="ECO:0007669"/>
    <property type="project" value="UniProtKB-KW"/>
</dbReference>
<evidence type="ECO:0000256" key="2">
    <source>
        <dbReference type="ARBA" id="ARBA00022723"/>
    </source>
</evidence>
<dbReference type="SMART" id="SM00702">
    <property type="entry name" value="P4Hc"/>
    <property type="match status" value="1"/>
</dbReference>
<dbReference type="GO" id="GO:0051213">
    <property type="term" value="F:dioxygenase activity"/>
    <property type="evidence" value="ECO:0007669"/>
    <property type="project" value="UniProtKB-KW"/>
</dbReference>
<feature type="region of interest" description="Disordered" evidence="7">
    <location>
        <begin position="1"/>
        <end position="40"/>
    </location>
</feature>
<keyword evidence="10" id="KW-1185">Reference proteome</keyword>
<reference evidence="9 10" key="1">
    <citation type="journal article" date="2012" name="Nat. Biotechnol.">
        <title>Draft genome sequence of pigeonpea (Cajanus cajan), an orphan legume crop of resource-poor farmers.</title>
        <authorList>
            <person name="Varshney R.K."/>
            <person name="Chen W."/>
            <person name="Li Y."/>
            <person name="Bharti A.K."/>
            <person name="Saxena R.K."/>
            <person name="Schlueter J.A."/>
            <person name="Donoghue M.T."/>
            <person name="Azam S."/>
            <person name="Fan G."/>
            <person name="Whaley A.M."/>
            <person name="Farmer A.D."/>
            <person name="Sheridan J."/>
            <person name="Iwata A."/>
            <person name="Tuteja R."/>
            <person name="Penmetsa R.V."/>
            <person name="Wu W."/>
            <person name="Upadhyaya H.D."/>
            <person name="Yang S.P."/>
            <person name="Shah T."/>
            <person name="Saxena K.B."/>
            <person name="Michael T."/>
            <person name="McCombie W.R."/>
            <person name="Yang B."/>
            <person name="Zhang G."/>
            <person name="Yang H."/>
            <person name="Wang J."/>
            <person name="Spillane C."/>
            <person name="Cook D.R."/>
            <person name="May G.D."/>
            <person name="Xu X."/>
            <person name="Jackson S.A."/>
        </authorList>
    </citation>
    <scope>NUCLEOTIDE SEQUENCE [LARGE SCALE GENOMIC DNA]</scope>
    <source>
        <strain evidence="10">cv. Asha</strain>
    </source>
</reference>
<evidence type="ECO:0000313" key="10">
    <source>
        <dbReference type="Proteomes" id="UP000075243"/>
    </source>
</evidence>
<dbReference type="Proteomes" id="UP000075243">
    <property type="component" value="Chromosome 8"/>
</dbReference>
<evidence type="ECO:0000256" key="3">
    <source>
        <dbReference type="ARBA" id="ARBA00022896"/>
    </source>
</evidence>
<evidence type="ECO:0000313" key="9">
    <source>
        <dbReference type="EMBL" id="KYP61476.1"/>
    </source>
</evidence>
<keyword evidence="4" id="KW-0223">Dioxygenase</keyword>
<protein>
    <submittedName>
        <fullName evidence="9">PKHD-type hydroxylase At1g22950 family</fullName>
    </submittedName>
</protein>
<keyword evidence="6" id="KW-0408">Iron</keyword>
<keyword evidence="3" id="KW-0847">Vitamin C</keyword>
<dbReference type="GO" id="GO:0016705">
    <property type="term" value="F:oxidoreductase activity, acting on paired donors, with incorporation or reduction of molecular oxygen"/>
    <property type="evidence" value="ECO:0007669"/>
    <property type="project" value="InterPro"/>
</dbReference>
<evidence type="ECO:0000256" key="1">
    <source>
        <dbReference type="ARBA" id="ARBA00001961"/>
    </source>
</evidence>
<accession>A0A151T344</accession>
<feature type="compositionally biased region" description="Polar residues" evidence="7">
    <location>
        <begin position="1"/>
        <end position="17"/>
    </location>
</feature>
<name>A0A151T344_CAJCA</name>
<sequence>MIKSINPDNSNVTTTKVPNAHKSKGRLMQNSHKNHKSETYDDLKSDFSREIFSSLESYLPTDMLTISRAEKVKYMSNILLDYLPPGMRNRDQKQREYRRMILSNYKPRHQEIYVVDPTTFFVPTFLKAIYDNTEESIRSIVSEPAPGIFTFEMFQPHFCELLISEVENFEKWVNQTNFQVIRPNTMNKYGAVLDDFGLQTMLNKLMESFICPLSKVFYSEIGGSTLDSHHGFVVEYGKNKDTDLGFHVDDSEVTLNVCLGKQFSGGELFFRGMRCEKHLRTETHPKETFDYFHVPGRAVLHHGRHRHGARATTSGHRVNLLLWCRSSGFREMMKYKKDFSTCCAKCYQEKSKKMLQSIEEVKSVNNTHFSFSCFSF</sequence>
<dbReference type="GO" id="GO:0005506">
    <property type="term" value="F:iron ion binding"/>
    <property type="evidence" value="ECO:0007669"/>
    <property type="project" value="InterPro"/>
</dbReference>
<proteinExistence type="predicted"/>
<keyword evidence="2" id="KW-0479">Metal-binding</keyword>
<dbReference type="InterPro" id="IPR005123">
    <property type="entry name" value="Oxoglu/Fe-dep_dioxygenase_dom"/>
</dbReference>
<dbReference type="EMBL" id="CM003610">
    <property type="protein sequence ID" value="KYP61476.1"/>
    <property type="molecule type" value="Genomic_DNA"/>
</dbReference>
<evidence type="ECO:0000256" key="4">
    <source>
        <dbReference type="ARBA" id="ARBA00022964"/>
    </source>
</evidence>
<dbReference type="Gene3D" id="2.60.120.620">
    <property type="entry name" value="q2cbj1_9rhob like domain"/>
    <property type="match status" value="1"/>
</dbReference>
<dbReference type="PROSITE" id="PS51471">
    <property type="entry name" value="FE2OG_OXY"/>
    <property type="match status" value="1"/>
</dbReference>
<evidence type="ECO:0000259" key="8">
    <source>
        <dbReference type="PROSITE" id="PS51471"/>
    </source>
</evidence>
<keyword evidence="5" id="KW-0560">Oxidoreductase</keyword>